<dbReference type="HOGENOM" id="CLU_048258_0_0_5"/>
<proteinExistence type="predicted"/>
<evidence type="ECO:0000313" key="3">
    <source>
        <dbReference type="EMBL" id="ACL58684.1"/>
    </source>
</evidence>
<protein>
    <recommendedName>
        <fullName evidence="2">Glycosyltransferase 61 catalytic domain-containing protein</fullName>
    </recommendedName>
</protein>
<feature type="domain" description="Glycosyltransferase 61 catalytic" evidence="2">
    <location>
        <begin position="122"/>
        <end position="300"/>
    </location>
</feature>
<dbReference type="STRING" id="460265.Mnod_3778"/>
<evidence type="ECO:0000256" key="1">
    <source>
        <dbReference type="SAM" id="MobiDB-lite"/>
    </source>
</evidence>
<sequence>MRSLLQSPRAEGSAHGSADRSVPSFEVPGVFERCSTIWGEATIHQSDPAVRSLRDVLYLPYSDGQIWGLYDEAGAPVKEAIDFREGVHLPPDQKLPDGPLHINLGHAITAPCIYVGRINLHYGHFLINTLPRFWALEQFRRPGMPILCHSAIPVDGLFSVPFLRSAFSLLNLSPSDFVLSDRPTGISEIIVPSPSIEEQHAGYRAYSRMCRIMGEKAISSCHSEPSEKPVYFSKSKLTSAVGVIINEDEIENEMKKNGIDIVYPEALSFVEQVGLMACRKNIMGTAGSFLHTSIFAPHRRVTCLNVTREINSNFTIIDSLACNSAAYFYPPTLEIRENQDGFLTARYLPDAADVARNMIDAMNLGSH</sequence>
<evidence type="ECO:0000313" key="4">
    <source>
        <dbReference type="Proteomes" id="UP000008207"/>
    </source>
</evidence>
<reference evidence="3 4" key="1">
    <citation type="submission" date="2009-01" db="EMBL/GenBank/DDBJ databases">
        <title>Complete sequence of chromosome of Methylobacterium nodulans ORS 2060.</title>
        <authorList>
            <consortium name="US DOE Joint Genome Institute"/>
            <person name="Lucas S."/>
            <person name="Copeland A."/>
            <person name="Lapidus A."/>
            <person name="Glavina del Rio T."/>
            <person name="Dalin E."/>
            <person name="Tice H."/>
            <person name="Bruce D."/>
            <person name="Goodwin L."/>
            <person name="Pitluck S."/>
            <person name="Sims D."/>
            <person name="Brettin T."/>
            <person name="Detter J.C."/>
            <person name="Han C."/>
            <person name="Larimer F."/>
            <person name="Land M."/>
            <person name="Hauser L."/>
            <person name="Kyrpides N."/>
            <person name="Ivanova N."/>
            <person name="Marx C.J."/>
            <person name="Richardson P."/>
        </authorList>
    </citation>
    <scope>NUCLEOTIDE SEQUENCE [LARGE SCALE GENOMIC DNA]</scope>
    <source>
        <strain evidence="4">LMG 21967 / CNCM I-2342 / ORS 2060</strain>
    </source>
</reference>
<dbReference type="InterPro" id="IPR049625">
    <property type="entry name" value="Glyco_transf_61_cat"/>
</dbReference>
<accession>B8IRE4</accession>
<feature type="region of interest" description="Disordered" evidence="1">
    <location>
        <begin position="1"/>
        <end position="22"/>
    </location>
</feature>
<dbReference type="Proteomes" id="UP000008207">
    <property type="component" value="Chromosome"/>
</dbReference>
<name>B8IRE4_METNO</name>
<dbReference type="KEGG" id="mno:Mnod_3778"/>
<dbReference type="EMBL" id="CP001349">
    <property type="protein sequence ID" value="ACL58684.1"/>
    <property type="molecule type" value="Genomic_DNA"/>
</dbReference>
<organism evidence="3 4">
    <name type="scientific">Methylobacterium nodulans (strain LMG 21967 / CNCM I-2342 / ORS 2060)</name>
    <dbReference type="NCBI Taxonomy" id="460265"/>
    <lineage>
        <taxon>Bacteria</taxon>
        <taxon>Pseudomonadati</taxon>
        <taxon>Pseudomonadota</taxon>
        <taxon>Alphaproteobacteria</taxon>
        <taxon>Hyphomicrobiales</taxon>
        <taxon>Methylobacteriaceae</taxon>
        <taxon>Methylobacterium</taxon>
    </lineage>
</organism>
<keyword evidence="4" id="KW-1185">Reference proteome</keyword>
<dbReference type="Pfam" id="PF04577">
    <property type="entry name" value="Glyco_transf_61"/>
    <property type="match status" value="1"/>
</dbReference>
<evidence type="ECO:0000259" key="2">
    <source>
        <dbReference type="Pfam" id="PF04577"/>
    </source>
</evidence>
<dbReference type="GO" id="GO:0016757">
    <property type="term" value="F:glycosyltransferase activity"/>
    <property type="evidence" value="ECO:0007669"/>
    <property type="project" value="InterPro"/>
</dbReference>
<gene>
    <name evidence="3" type="ordered locus">Mnod_3778</name>
</gene>
<dbReference type="eggNOG" id="COG4421">
    <property type="taxonomic scope" value="Bacteria"/>
</dbReference>
<dbReference type="AlphaFoldDB" id="B8IRE4"/>